<dbReference type="PROSITE" id="PS51980">
    <property type="entry name" value="OCEL"/>
    <property type="match status" value="1"/>
</dbReference>
<dbReference type="GO" id="GO:0008023">
    <property type="term" value="C:transcription elongation factor complex"/>
    <property type="evidence" value="ECO:0007669"/>
    <property type="project" value="InterPro"/>
</dbReference>
<dbReference type="AlphaFoldDB" id="A0A8D8VB97"/>
<dbReference type="PANTHER" id="PTHR23288:SF17">
    <property type="entry name" value="RNA POLYMERASE II ELONGATION FACTOR ELL"/>
    <property type="match status" value="1"/>
</dbReference>
<dbReference type="Pfam" id="PF10390">
    <property type="entry name" value="ELL"/>
    <property type="match status" value="1"/>
</dbReference>
<evidence type="ECO:0000256" key="5">
    <source>
        <dbReference type="ARBA" id="ARBA00023242"/>
    </source>
</evidence>
<dbReference type="GO" id="GO:0042795">
    <property type="term" value="P:snRNA transcription by RNA polymerase II"/>
    <property type="evidence" value="ECO:0007669"/>
    <property type="project" value="TreeGrafter"/>
</dbReference>
<feature type="compositionally biased region" description="Basic residues" evidence="7">
    <location>
        <begin position="306"/>
        <end position="315"/>
    </location>
</feature>
<dbReference type="Pfam" id="PF07303">
    <property type="entry name" value="Occludin_ELL"/>
    <property type="match status" value="1"/>
</dbReference>
<sequence>MAALVAGVQYGLSSQLNSNENKSIIFVKLTDSALKAIEDYLKNRNKCIDKPTIQFNGHNEGQLSIPSGQNSRAGFNFNLLSNEDVEGPQGGFECVHQRSPGTLHLESVGPLLRKMQIKAKEDIYEATRQRMATEQQRANKLCAQEIELVGGAGRKQKAHPTKVQAPTPRVGSDITKRSLRDRIIHLLAVRPYKKPELYAALTRDGIRDKDRNQMMAILNAIAFVRDNTYNLQRHVWNDVMDDWPFYSQQDKNMLKRRKPANLTPPGSSDTGSTGSCGAASPESPPPTLSKRPKPGYFEGVDGFQTKRLRVSHYRKPPSGGGGGNMPSHTSPPPEDRDTPPMTPPPAAPPAYTPPPAPIINHHTPSPLPPPPSTSISTSSSILPKYEKDYTTIVDLDQRRRYKNDFSDSYKEYQMLHAKIETVAGRFASLQDQLRREKPGTLAHKQIQDTIVKEYRENKTDRKFEDCRRRFEYLHNKLSHIKKLVFVYDSNNLK</sequence>
<name>A0A8D8VB97_9HEMI</name>
<keyword evidence="9" id="KW-0648">Protein biosynthesis</keyword>
<protein>
    <submittedName>
        <fullName evidence="9">RNA polymerase II elongation factor ELL2</fullName>
    </submittedName>
</protein>
<dbReference type="Gene3D" id="6.10.140.340">
    <property type="match status" value="1"/>
</dbReference>
<feature type="domain" description="OCEL" evidence="8">
    <location>
        <begin position="383"/>
        <end position="492"/>
    </location>
</feature>
<evidence type="ECO:0000256" key="4">
    <source>
        <dbReference type="ARBA" id="ARBA00023163"/>
    </source>
</evidence>
<dbReference type="SUPFAM" id="SSF46785">
    <property type="entry name" value="Winged helix' DNA-binding domain"/>
    <property type="match status" value="1"/>
</dbReference>
<evidence type="ECO:0000259" key="8">
    <source>
        <dbReference type="PROSITE" id="PS51980"/>
    </source>
</evidence>
<evidence type="ECO:0000256" key="7">
    <source>
        <dbReference type="SAM" id="MobiDB-lite"/>
    </source>
</evidence>
<dbReference type="InterPro" id="IPR010844">
    <property type="entry name" value="Occludin_ELL"/>
</dbReference>
<evidence type="ECO:0000256" key="6">
    <source>
        <dbReference type="PROSITE-ProRule" id="PRU01324"/>
    </source>
</evidence>
<feature type="region of interest" description="Disordered" evidence="7">
    <location>
        <begin position="256"/>
        <end position="381"/>
    </location>
</feature>
<feature type="compositionally biased region" description="Low complexity" evidence="7">
    <location>
        <begin position="263"/>
        <end position="281"/>
    </location>
</feature>
<dbReference type="PANTHER" id="PTHR23288">
    <property type="entry name" value="OCCLUDIN AND RNA POLYMERASE II ELONGATION FACTOR ELL"/>
    <property type="match status" value="1"/>
</dbReference>
<dbReference type="Gene3D" id="1.10.10.2670">
    <property type="entry name" value="E3 ubiquitin-protein ligase"/>
    <property type="match status" value="1"/>
</dbReference>
<reference evidence="9" key="1">
    <citation type="submission" date="2021-05" db="EMBL/GenBank/DDBJ databases">
        <authorList>
            <person name="Alioto T."/>
            <person name="Alioto T."/>
            <person name="Gomez Garrido J."/>
        </authorList>
    </citation>
    <scope>NUCLEOTIDE SEQUENCE</scope>
</reference>
<keyword evidence="5" id="KW-0539">Nucleus</keyword>
<dbReference type="InterPro" id="IPR042065">
    <property type="entry name" value="E3_ELL-like"/>
</dbReference>
<dbReference type="InterPro" id="IPR019464">
    <property type="entry name" value="ELL_N"/>
</dbReference>
<keyword evidence="3" id="KW-0805">Transcription regulation</keyword>
<dbReference type="InterPro" id="IPR031176">
    <property type="entry name" value="ELL/occludin"/>
</dbReference>
<feature type="compositionally biased region" description="Pro residues" evidence="7">
    <location>
        <begin position="340"/>
        <end position="357"/>
    </location>
</feature>
<dbReference type="EMBL" id="HBUF01363769">
    <property type="protein sequence ID" value="CAG6722410.1"/>
    <property type="molecule type" value="Transcribed_RNA"/>
</dbReference>
<evidence type="ECO:0000256" key="2">
    <source>
        <dbReference type="ARBA" id="ARBA00009171"/>
    </source>
</evidence>
<organism evidence="9">
    <name type="scientific">Cacopsylla melanoneura</name>
    <dbReference type="NCBI Taxonomy" id="428564"/>
    <lineage>
        <taxon>Eukaryota</taxon>
        <taxon>Metazoa</taxon>
        <taxon>Ecdysozoa</taxon>
        <taxon>Arthropoda</taxon>
        <taxon>Hexapoda</taxon>
        <taxon>Insecta</taxon>
        <taxon>Pterygota</taxon>
        <taxon>Neoptera</taxon>
        <taxon>Paraneoptera</taxon>
        <taxon>Hemiptera</taxon>
        <taxon>Sternorrhyncha</taxon>
        <taxon>Psylloidea</taxon>
        <taxon>Psyllidae</taxon>
        <taxon>Psyllinae</taxon>
        <taxon>Cacopsylla</taxon>
    </lineage>
</organism>
<keyword evidence="9" id="KW-0251">Elongation factor</keyword>
<keyword evidence="4" id="KW-0804">Transcription</keyword>
<dbReference type="GO" id="GO:0000987">
    <property type="term" value="F:cis-regulatory region sequence-specific DNA binding"/>
    <property type="evidence" value="ECO:0007669"/>
    <property type="project" value="TreeGrafter"/>
</dbReference>
<evidence type="ECO:0000313" key="9">
    <source>
        <dbReference type="EMBL" id="CAG6722410.1"/>
    </source>
</evidence>
<comment type="subcellular location">
    <subcellularLocation>
        <location evidence="1">Nucleus</location>
    </subcellularLocation>
</comment>
<accession>A0A8D8VB97</accession>
<dbReference type="InterPro" id="IPR036390">
    <property type="entry name" value="WH_DNA-bd_sf"/>
</dbReference>
<dbReference type="SUPFAM" id="SSF144292">
    <property type="entry name" value="occludin/ELL-like"/>
    <property type="match status" value="1"/>
</dbReference>
<evidence type="ECO:0000256" key="1">
    <source>
        <dbReference type="ARBA" id="ARBA00004123"/>
    </source>
</evidence>
<evidence type="ECO:0000256" key="3">
    <source>
        <dbReference type="ARBA" id="ARBA00023015"/>
    </source>
</evidence>
<proteinExistence type="inferred from homology"/>
<dbReference type="GO" id="GO:0006368">
    <property type="term" value="P:transcription elongation by RNA polymerase II"/>
    <property type="evidence" value="ECO:0007669"/>
    <property type="project" value="InterPro"/>
</dbReference>
<dbReference type="GO" id="GO:0032968">
    <property type="term" value="P:positive regulation of transcription elongation by RNA polymerase II"/>
    <property type="evidence" value="ECO:0007669"/>
    <property type="project" value="TreeGrafter"/>
</dbReference>
<dbReference type="PRINTS" id="PR01217">
    <property type="entry name" value="PRICHEXTENSN"/>
</dbReference>
<feature type="region of interest" description="Disordered" evidence="7">
    <location>
        <begin position="153"/>
        <end position="172"/>
    </location>
</feature>
<dbReference type="GO" id="GO:0003746">
    <property type="term" value="F:translation elongation factor activity"/>
    <property type="evidence" value="ECO:0007669"/>
    <property type="project" value="UniProtKB-KW"/>
</dbReference>
<comment type="similarity">
    <text evidence="2 6">Belongs to the ELL/occludin family.</text>
</comment>